<reference evidence="1 2" key="1">
    <citation type="submission" date="2018-07" db="EMBL/GenBank/DDBJ databases">
        <title>Genome sequencing of Moraxellaceae gen. HYN0046.</title>
        <authorList>
            <person name="Kim M."/>
            <person name="Yi H."/>
        </authorList>
    </citation>
    <scope>NUCLEOTIDE SEQUENCE [LARGE SCALE GENOMIC DNA]</scope>
    <source>
        <strain evidence="1 2">HYN0046</strain>
    </source>
</reference>
<dbReference type="OrthoDB" id="6672593at2"/>
<keyword evidence="2" id="KW-1185">Reference proteome</keyword>
<dbReference type="AlphaFoldDB" id="A0A345PB93"/>
<protein>
    <recommendedName>
        <fullName evidence="3">AttH domain-containing protein</fullName>
    </recommendedName>
</protein>
<accession>A0A345PB93</accession>
<organism evidence="1 2">
    <name type="scientific">Aquirhabdus parva</name>
    <dbReference type="NCBI Taxonomy" id="2283318"/>
    <lineage>
        <taxon>Bacteria</taxon>
        <taxon>Pseudomonadati</taxon>
        <taxon>Pseudomonadota</taxon>
        <taxon>Gammaproteobacteria</taxon>
        <taxon>Moraxellales</taxon>
        <taxon>Moraxellaceae</taxon>
        <taxon>Aquirhabdus</taxon>
    </lineage>
</organism>
<name>A0A345PB93_9GAMM</name>
<dbReference type="InterPro" id="IPR046611">
    <property type="entry name" value="DUF6670"/>
</dbReference>
<sequence>MALLANALTKVGLPLLDSAVKASQLPFSTPDMIRPNIHSKYYGWTHYGIFFPDLPEPHKYCNIMTLLGATGSTIFDNDYLVKTNPRDTATFFSSTAANGVHHYQAYSIANECQIIEDGSLIQFGDHLAISGTYPEYHIRAAYGDFQLDVAIHCTDQVGWFLRNVVYDHFSLLAKCSGTITYAGVTTPIERLCTFEYARCISPHSVTKNILPDSWKLPIDFFTYQIINADESTQILLTDARSLGTSAFKGVHIRSLNGDAQIHVDDVDFKITAYRDELAVDPEGRTMRLPKTFSWGVRDKGQTILNINCTIDAEWRYGHGRGYASCYRFTGEFNGKSFDGQGYIEYIDCERLN</sequence>
<dbReference type="EMBL" id="CP031222">
    <property type="protein sequence ID" value="AXI04552.1"/>
    <property type="molecule type" value="Genomic_DNA"/>
</dbReference>
<evidence type="ECO:0000313" key="1">
    <source>
        <dbReference type="EMBL" id="AXI04552.1"/>
    </source>
</evidence>
<evidence type="ECO:0000313" key="2">
    <source>
        <dbReference type="Proteomes" id="UP000253940"/>
    </source>
</evidence>
<proteinExistence type="predicted"/>
<gene>
    <name evidence="1" type="ORF">HYN46_04845</name>
</gene>
<evidence type="ECO:0008006" key="3">
    <source>
        <dbReference type="Google" id="ProtNLM"/>
    </source>
</evidence>
<dbReference type="Pfam" id="PF20375">
    <property type="entry name" value="DUF6670"/>
    <property type="match status" value="1"/>
</dbReference>
<dbReference type="Proteomes" id="UP000253940">
    <property type="component" value="Chromosome"/>
</dbReference>
<dbReference type="KEGG" id="mbah:HYN46_04845"/>